<dbReference type="InterPro" id="IPR006248">
    <property type="entry name" value="Aconitase_mito-like"/>
</dbReference>
<dbReference type="SUPFAM" id="SSF52016">
    <property type="entry name" value="LeuD/IlvD-like"/>
    <property type="match status" value="1"/>
</dbReference>
<dbReference type="NCBIfam" id="TIGR01340">
    <property type="entry name" value="aconitase_mito"/>
    <property type="match status" value="1"/>
</dbReference>
<feature type="domain" description="Aconitase/3-isopropylmalate dehydratase large subunit alpha/beta/alpha" evidence="6">
    <location>
        <begin position="39"/>
        <end position="482"/>
    </location>
</feature>
<dbReference type="GO" id="GO:0006099">
    <property type="term" value="P:tricarboxylic acid cycle"/>
    <property type="evidence" value="ECO:0007669"/>
    <property type="project" value="InterPro"/>
</dbReference>
<dbReference type="EMBL" id="KF900510">
    <property type="protein sequence ID" value="AIE97518.1"/>
    <property type="molecule type" value="Genomic_DNA"/>
</dbReference>
<dbReference type="FunFam" id="3.40.1060.10:FF:000001">
    <property type="entry name" value="Aconitate hydratase, mitochondrial"/>
    <property type="match status" value="1"/>
</dbReference>
<dbReference type="Gene3D" id="3.40.1060.10">
    <property type="entry name" value="Aconitase, Domain 2"/>
    <property type="match status" value="1"/>
</dbReference>
<dbReference type="Gene3D" id="3.20.19.10">
    <property type="entry name" value="Aconitase, domain 4"/>
    <property type="match status" value="1"/>
</dbReference>
<reference evidence="8" key="1">
    <citation type="journal article" date="2014" name="Genome Biol. Evol.">
        <title>Pangenome evidence for extensive interdomain horizontal transfer affecting lineage core and shell genes in uncultured planktonic thaumarchaeota and euryarchaeota.</title>
        <authorList>
            <person name="Deschamps P."/>
            <person name="Zivanovic Y."/>
            <person name="Moreira D."/>
            <person name="Rodriguez-Valera F."/>
            <person name="Lopez-Garcia P."/>
        </authorList>
    </citation>
    <scope>NUCLEOTIDE SEQUENCE</scope>
</reference>
<organism evidence="8">
    <name type="scientific">uncultured marine thaumarchaeote KM3_01_C08</name>
    <dbReference type="NCBI Taxonomy" id="1455951"/>
    <lineage>
        <taxon>Archaea</taxon>
        <taxon>Nitrososphaerota</taxon>
        <taxon>environmental samples</taxon>
    </lineage>
</organism>
<evidence type="ECO:0000313" key="8">
    <source>
        <dbReference type="EMBL" id="AIE97518.1"/>
    </source>
</evidence>
<name>A0A075G1T2_9ARCH</name>
<dbReference type="NCBIfam" id="NF005558">
    <property type="entry name" value="PRK07229.1"/>
    <property type="match status" value="1"/>
</dbReference>
<dbReference type="SUPFAM" id="SSF53732">
    <property type="entry name" value="Aconitase iron-sulfur domain"/>
    <property type="match status" value="1"/>
</dbReference>
<evidence type="ECO:0000256" key="3">
    <source>
        <dbReference type="ARBA" id="ARBA00023004"/>
    </source>
</evidence>
<dbReference type="Gene3D" id="3.30.499.10">
    <property type="entry name" value="Aconitase, domain 3"/>
    <property type="match status" value="2"/>
</dbReference>
<evidence type="ECO:0000259" key="6">
    <source>
        <dbReference type="Pfam" id="PF00330"/>
    </source>
</evidence>
<keyword evidence="5 8" id="KW-0456">Lyase</keyword>
<evidence type="ECO:0000256" key="5">
    <source>
        <dbReference type="ARBA" id="ARBA00023239"/>
    </source>
</evidence>
<dbReference type="FunFam" id="3.20.19.10:FF:000002">
    <property type="entry name" value="Aconitate hydratase, mitochondrial"/>
    <property type="match status" value="1"/>
</dbReference>
<dbReference type="EC" id="4.2.1.3" evidence="8"/>
<dbReference type="GO" id="GO:0046872">
    <property type="term" value="F:metal ion binding"/>
    <property type="evidence" value="ECO:0007669"/>
    <property type="project" value="UniProtKB-KW"/>
</dbReference>
<dbReference type="InterPro" id="IPR015931">
    <property type="entry name" value="Acnase/IPM_dHydase_lsu_aba_1/3"/>
</dbReference>
<dbReference type="InterPro" id="IPR018136">
    <property type="entry name" value="Aconitase_4Fe-4S_BS"/>
</dbReference>
<evidence type="ECO:0000259" key="7">
    <source>
        <dbReference type="Pfam" id="PF00694"/>
    </source>
</evidence>
<dbReference type="InterPro" id="IPR036008">
    <property type="entry name" value="Aconitase_4Fe-4S_dom"/>
</dbReference>
<dbReference type="PANTHER" id="PTHR43160">
    <property type="entry name" value="ACONITATE HYDRATASE B"/>
    <property type="match status" value="1"/>
</dbReference>
<keyword evidence="1" id="KW-0479">Metal-binding</keyword>
<dbReference type="PANTHER" id="PTHR43160:SF4">
    <property type="entry name" value="ACONITATE HYDRATASE B"/>
    <property type="match status" value="1"/>
</dbReference>
<dbReference type="GO" id="GO:0003994">
    <property type="term" value="F:aconitate hydratase activity"/>
    <property type="evidence" value="ECO:0007669"/>
    <property type="project" value="UniProtKB-EC"/>
</dbReference>
<dbReference type="InterPro" id="IPR015928">
    <property type="entry name" value="Aconitase/3IPM_dehydase_swvl"/>
</dbReference>
<keyword evidence="2" id="KW-0809">Transit peptide</keyword>
<dbReference type="Pfam" id="PF00330">
    <property type="entry name" value="Aconitase"/>
    <property type="match status" value="1"/>
</dbReference>
<gene>
    <name evidence="8" type="primary">ACO</name>
    <name evidence="8" type="synonym">acnA</name>
</gene>
<proteinExistence type="predicted"/>
<keyword evidence="4" id="KW-0411">Iron-sulfur</keyword>
<protein>
    <submittedName>
        <fullName evidence="8">Putative aconitate hydratase (ACO, acnA)</fullName>
        <ecNumber evidence="8">4.2.1.3</ecNumber>
    </submittedName>
</protein>
<dbReference type="InterPro" id="IPR015932">
    <property type="entry name" value="Aconitase_dom2"/>
</dbReference>
<evidence type="ECO:0000256" key="1">
    <source>
        <dbReference type="ARBA" id="ARBA00022723"/>
    </source>
</evidence>
<dbReference type="InterPro" id="IPR000573">
    <property type="entry name" value="AconitaseA/IPMdHydase_ssu_swvl"/>
</dbReference>
<dbReference type="FunFam" id="3.30.499.10:FF:000003">
    <property type="entry name" value="Aconitate hydratase, mitochondrial"/>
    <property type="match status" value="1"/>
</dbReference>
<dbReference type="GO" id="GO:0051539">
    <property type="term" value="F:4 iron, 4 sulfur cluster binding"/>
    <property type="evidence" value="ECO:0007669"/>
    <property type="project" value="InterPro"/>
</dbReference>
<feature type="domain" description="Aconitase A/isopropylmalate dehydratase small subunit swivel" evidence="7">
    <location>
        <begin position="564"/>
        <end position="691"/>
    </location>
</feature>
<dbReference type="AlphaFoldDB" id="A0A075G1T2"/>
<dbReference type="InterPro" id="IPR050926">
    <property type="entry name" value="Aconitase/IPM_isomerase"/>
</dbReference>
<dbReference type="PROSITE" id="PS00450">
    <property type="entry name" value="ACONITASE_1"/>
    <property type="match status" value="1"/>
</dbReference>
<accession>A0A075G1T2</accession>
<dbReference type="PRINTS" id="PR00415">
    <property type="entry name" value="ACONITASE"/>
</dbReference>
<keyword evidence="3" id="KW-0408">Iron</keyword>
<dbReference type="InterPro" id="IPR001030">
    <property type="entry name" value="Acoase/IPM_deHydtase_lsu_aba"/>
</dbReference>
<dbReference type="FunFam" id="3.30.499.10:FF:000004">
    <property type="entry name" value="Aconitate hydratase, mitochondrial"/>
    <property type="match status" value="1"/>
</dbReference>
<dbReference type="PROSITE" id="PS01244">
    <property type="entry name" value="ACONITASE_2"/>
    <property type="match status" value="1"/>
</dbReference>
<sequence length="760" mass="83042">MEKIEINTTSEMVESVYSKLEKNIAVYRKTVSRSLTLTEKILAGHLEESFLEKNLDSDGSYVFLQPDRVALQDVTGQMVMLQFMQTGLSTAALPTTVHCDHLIQARTEGKSDTKLAIYENNEVYKFLESSASKYGVGFWKPGAGIIHQVILENYAFPGGLMIGTDSHTPNAGGLGMLAIGVGGVDAAETMAGMPWEILYPRRIGVYLKGEMNGWTAAKDVILYVAGELSVSGGTNSIIEYFGPGTKSISCTGKATITNMGAEIGATCSIFPYDERMELYLKSTGRKEIAELANKYKEHLVGDLEIENDPDKYFDKIIQIDLSKLEPHVVGPHTPDLARPISKLAEDVKNNNYLDSISVALIGSCTNSSYEDMSRAASLAKQAQSKGIKAKIPLLVTPGSEQIRATIERDGQIDSLKSIGATVLANACGPCIGQWSRPELKKGEQNTIVTSYNRNFPGRNDGKRETMNFIASPELVIALALGGNLSFNPLDDSLTGSDGKTFKLDAPASAPDVPDNGFVDAEDVYISPSENPDAVQVLIDPNSERLQKLEPFGAWDGKDLNDLRVMIKAKGKCTTDHISPAGPWLRLRGHLDKLSDNLLLGAVNAFNDQVGQAKNMLSNEIEGCAQIARQYKKQNISWVIVGDNNYGEGSSREHAAMTPRFLGCAAVIAKSFARIHETNLKKQGILALTFDNPDDYEKIHEDDQISISQLDGLAHGKSVECNIIHADKTSEKIMLSHSYNDLQLEWFKAGSAMNFLRKKQN</sequence>
<evidence type="ECO:0000256" key="4">
    <source>
        <dbReference type="ARBA" id="ARBA00023014"/>
    </source>
</evidence>
<evidence type="ECO:0000256" key="2">
    <source>
        <dbReference type="ARBA" id="ARBA00022946"/>
    </source>
</evidence>
<dbReference type="Pfam" id="PF00694">
    <property type="entry name" value="Aconitase_C"/>
    <property type="match status" value="1"/>
</dbReference>